<proteinExistence type="predicted"/>
<evidence type="ECO:0000313" key="4">
    <source>
        <dbReference type="Proteomes" id="UP000660729"/>
    </source>
</evidence>
<keyword evidence="2" id="KW-0472">Membrane</keyword>
<dbReference type="PANTHER" id="PTHR37576">
    <property type="entry name" value="DEFECT AT LOW TEMPERATURE PROTEIN 1"/>
    <property type="match status" value="1"/>
</dbReference>
<keyword evidence="2" id="KW-1133">Transmembrane helix</keyword>
<feature type="transmembrane region" description="Helical" evidence="2">
    <location>
        <begin position="563"/>
        <end position="585"/>
    </location>
</feature>
<evidence type="ECO:0000256" key="1">
    <source>
        <dbReference type="SAM" id="MobiDB-lite"/>
    </source>
</evidence>
<dbReference type="OrthoDB" id="5357734at2759"/>
<accession>A0A8H6REM6</accession>
<gene>
    <name evidence="3" type="ORF">HII31_09203</name>
</gene>
<organism evidence="3 4">
    <name type="scientific">Pseudocercospora fuligena</name>
    <dbReference type="NCBI Taxonomy" id="685502"/>
    <lineage>
        <taxon>Eukaryota</taxon>
        <taxon>Fungi</taxon>
        <taxon>Dikarya</taxon>
        <taxon>Ascomycota</taxon>
        <taxon>Pezizomycotina</taxon>
        <taxon>Dothideomycetes</taxon>
        <taxon>Dothideomycetidae</taxon>
        <taxon>Mycosphaerellales</taxon>
        <taxon>Mycosphaerellaceae</taxon>
        <taxon>Pseudocercospora</taxon>
    </lineage>
</organism>
<dbReference type="AlphaFoldDB" id="A0A8H6REM6"/>
<evidence type="ECO:0000313" key="3">
    <source>
        <dbReference type="EMBL" id="KAF7189563.1"/>
    </source>
</evidence>
<keyword evidence="4" id="KW-1185">Reference proteome</keyword>
<name>A0A8H6REM6_9PEZI</name>
<dbReference type="Proteomes" id="UP000660729">
    <property type="component" value="Unassembled WGS sequence"/>
</dbReference>
<dbReference type="PANTHER" id="PTHR37576:SF2">
    <property type="entry name" value="DEFECT AT LOW TEMPERATURE PROTEIN 1"/>
    <property type="match status" value="1"/>
</dbReference>
<keyword evidence="2" id="KW-0812">Transmembrane</keyword>
<dbReference type="Pfam" id="PF11374">
    <property type="entry name" value="DUF3176"/>
    <property type="match status" value="1"/>
</dbReference>
<protein>
    <submittedName>
        <fullName evidence="3">Uncharacterized protein</fullName>
    </submittedName>
</protein>
<reference evidence="3" key="1">
    <citation type="submission" date="2020-04" db="EMBL/GenBank/DDBJ databases">
        <title>Draft genome resource of the tomato pathogen Pseudocercospora fuligena.</title>
        <authorList>
            <person name="Zaccaron A."/>
        </authorList>
    </citation>
    <scope>NUCLEOTIDE SEQUENCE</scope>
    <source>
        <strain evidence="3">PF001</strain>
    </source>
</reference>
<dbReference type="InterPro" id="IPR021514">
    <property type="entry name" value="DUF3176"/>
</dbReference>
<comment type="caution">
    <text evidence="3">The sequence shown here is derived from an EMBL/GenBank/DDBJ whole genome shotgun (WGS) entry which is preliminary data.</text>
</comment>
<dbReference type="EMBL" id="JABCIY010000185">
    <property type="protein sequence ID" value="KAF7189563.1"/>
    <property type="molecule type" value="Genomic_DNA"/>
</dbReference>
<evidence type="ECO:0000256" key="2">
    <source>
        <dbReference type="SAM" id="Phobius"/>
    </source>
</evidence>
<sequence length="644" mass="70449">MDSKLDVNATHATSDSLQYEDEPDNTINDAARINEETCSQEGAYAGYQATVRDVDECEAEPIIPPLDSHRTKADSFIIAPEVEAETALEGKDQLKPGPRSRIRKCFGTSSPHTSAWNPSFRRSGPVLGLSVLIMSICTIFVSLGILLGSHEKPQRLWTWQPTVYLAISTAVSNACLGYAFSQALPSAWWYQASKGAAVRSLQRRWEVGQSVFQAIAHIRSPDRLTLASLLTALVLIDGPLLQRASRVESLSHHELINMSIPISPELPRGFSGVQKLVEGGRMVRIWQDVIDVGEPWKAGRSIEAPGVACEGTCRGKVLAPAISLQDCTYKSRDMPAETMLNNASFSWSDLAVTGPNPAFFVLISGPGIHNGIHAEKSALGVGKVNLTYTHEEGDVMMHGGSFNLTRCILQSAVGEYDVEIQNASISISKPPRIIALANNTDYTYEHTETWQPNTFLGLVGGYVSGNVSANCSFKFGDQGWALDVQTKDSNTNAYQIMGGKIEQWRDPIPDTMNQINNLFFRAGVLAAQYSNTTDLIDNGLSVKQTMEALKEVTELCYVSNMRWWAGAAALQIFAILSILPVYWGYWRLGMAVTLSPFEVAKLFGAPMFDTINSTFGAKGVVEKMGGQIVRLEVRGKEDVGMVKL</sequence>
<feature type="transmembrane region" description="Helical" evidence="2">
    <location>
        <begin position="126"/>
        <end position="147"/>
    </location>
</feature>
<feature type="region of interest" description="Disordered" evidence="1">
    <location>
        <begin position="1"/>
        <end position="23"/>
    </location>
</feature>